<evidence type="ECO:0000256" key="2">
    <source>
        <dbReference type="ARBA" id="ARBA00022801"/>
    </source>
</evidence>
<name>A0A1J5SCK9_9ZZZZ</name>
<dbReference type="InterPro" id="IPR051801">
    <property type="entry name" value="GH28_Enzymes"/>
</dbReference>
<dbReference type="InterPro" id="IPR012334">
    <property type="entry name" value="Pectin_lyas_fold"/>
</dbReference>
<dbReference type="SMART" id="SM00710">
    <property type="entry name" value="PbH1"/>
    <property type="match status" value="7"/>
</dbReference>
<gene>
    <name evidence="4" type="primary">pgl_7</name>
    <name evidence="4" type="ORF">GALL_160850</name>
</gene>
<comment type="caution">
    <text evidence="4">The sequence shown here is derived from an EMBL/GenBank/DDBJ whole genome shotgun (WGS) entry which is preliminary data.</text>
</comment>
<dbReference type="SUPFAM" id="SSF51126">
    <property type="entry name" value="Pectin lyase-like"/>
    <property type="match status" value="1"/>
</dbReference>
<evidence type="ECO:0000313" key="4">
    <source>
        <dbReference type="EMBL" id="OIR01784.1"/>
    </source>
</evidence>
<dbReference type="Gene3D" id="2.160.20.10">
    <property type="entry name" value="Single-stranded right-handed beta-helix, Pectin lyase-like"/>
    <property type="match status" value="1"/>
</dbReference>
<dbReference type="Pfam" id="PF00295">
    <property type="entry name" value="Glyco_hydro_28"/>
    <property type="match status" value="1"/>
</dbReference>
<dbReference type="EMBL" id="MLJW01000080">
    <property type="protein sequence ID" value="OIR01784.1"/>
    <property type="molecule type" value="Genomic_DNA"/>
</dbReference>
<dbReference type="GO" id="GO:0005975">
    <property type="term" value="P:carbohydrate metabolic process"/>
    <property type="evidence" value="ECO:0007669"/>
    <property type="project" value="InterPro"/>
</dbReference>
<dbReference type="EC" id="3.2.1.15" evidence="4"/>
<protein>
    <submittedName>
        <fullName evidence="4">Polygalacturonase</fullName>
        <ecNumber evidence="4">3.2.1.15</ecNumber>
    </submittedName>
</protein>
<proteinExistence type="inferred from homology"/>
<comment type="similarity">
    <text evidence="1">Belongs to the glycosyl hydrolase 28 family.</text>
</comment>
<dbReference type="PANTHER" id="PTHR31339">
    <property type="entry name" value="PECTIN LYASE-RELATED"/>
    <property type="match status" value="1"/>
</dbReference>
<accession>A0A1J5SCK9</accession>
<dbReference type="InterPro" id="IPR006626">
    <property type="entry name" value="PbH1"/>
</dbReference>
<organism evidence="4">
    <name type="scientific">mine drainage metagenome</name>
    <dbReference type="NCBI Taxonomy" id="410659"/>
    <lineage>
        <taxon>unclassified sequences</taxon>
        <taxon>metagenomes</taxon>
        <taxon>ecological metagenomes</taxon>
    </lineage>
</organism>
<sequence length="528" mass="56890">MISPSAGYSRSRRRLRAGLSLASIALALVAATRLAAAPAVPSAQKPIAPIVAPFPMPQLQRPVFPDRSFDIRSYGAVEGGSVKNTAAFDRAVDACATAGGGHVVVPAGRWLTGPIHLKSHVDLHLDKGAVVVFSDRFADYLPVVLVRVGGVDLYNYSPLVYARDCNDVAVTGPGRLDGNGRAWWAWQRRQTHEIVKLAPEGVPVEKRIFGTPEAAIRPNFVVFYHCTNVLLEGFTIGSGPCWTLNPVYCENVIIRRLDVDTDGPNNDGLDPDSCRNVLIEKCRFSTGDDCVVLKSGYNEDGWRVNRPTENLVMRDCVCLRGHGGFVVGSEMSGGVRNVYVHDCEFVGTDRGVRIKSMRGRGGVVEKIWVDGIVARDVKREAVTINMDYGSDPNAATNARPPAFRDIHISNLRCEGAKIAVRINGLADSPVRDVSFENVAISADQGVLCTHAAGLSFKGVAFVAARGPGFDFRSVDGATIQRARVRAAAFLKVEDRATRGIVVSDVPPDAPAPKIEWGAGASRNAVTLR</sequence>
<evidence type="ECO:0000256" key="1">
    <source>
        <dbReference type="ARBA" id="ARBA00008834"/>
    </source>
</evidence>
<keyword evidence="3 4" id="KW-0326">Glycosidase</keyword>
<reference evidence="4" key="1">
    <citation type="submission" date="2016-10" db="EMBL/GenBank/DDBJ databases">
        <title>Sequence of Gallionella enrichment culture.</title>
        <authorList>
            <person name="Poehlein A."/>
            <person name="Muehling M."/>
            <person name="Daniel R."/>
        </authorList>
    </citation>
    <scope>NUCLEOTIDE SEQUENCE</scope>
</reference>
<dbReference type="InterPro" id="IPR011050">
    <property type="entry name" value="Pectin_lyase_fold/virulence"/>
</dbReference>
<evidence type="ECO:0000256" key="3">
    <source>
        <dbReference type="ARBA" id="ARBA00023295"/>
    </source>
</evidence>
<dbReference type="PROSITE" id="PS00502">
    <property type="entry name" value="POLYGALACTURONASE"/>
    <property type="match status" value="1"/>
</dbReference>
<keyword evidence="2 4" id="KW-0378">Hydrolase</keyword>
<dbReference type="PANTHER" id="PTHR31339:SF9">
    <property type="entry name" value="PLASMIN AND FIBRONECTIN-BINDING PROTEIN A"/>
    <property type="match status" value="1"/>
</dbReference>
<dbReference type="AlphaFoldDB" id="A0A1J5SCK9"/>
<dbReference type="GO" id="GO:0004650">
    <property type="term" value="F:polygalacturonase activity"/>
    <property type="evidence" value="ECO:0007669"/>
    <property type="project" value="UniProtKB-EC"/>
</dbReference>
<dbReference type="InterPro" id="IPR000743">
    <property type="entry name" value="Glyco_hydro_28"/>
</dbReference>